<proteinExistence type="predicted"/>
<feature type="compositionally biased region" description="Basic and acidic residues" evidence="1">
    <location>
        <begin position="344"/>
        <end position="353"/>
    </location>
</feature>
<gene>
    <name evidence="2" type="ORF">GCM10009550_46340</name>
</gene>
<feature type="compositionally biased region" description="Basic and acidic residues" evidence="1">
    <location>
        <begin position="139"/>
        <end position="148"/>
    </location>
</feature>
<feature type="region of interest" description="Disordered" evidence="1">
    <location>
        <begin position="23"/>
        <end position="148"/>
    </location>
</feature>
<accession>A0ABP4C155</accession>
<feature type="compositionally biased region" description="Basic and acidic residues" evidence="1">
    <location>
        <begin position="34"/>
        <end position="58"/>
    </location>
</feature>
<evidence type="ECO:0000313" key="3">
    <source>
        <dbReference type="Proteomes" id="UP001500665"/>
    </source>
</evidence>
<name>A0ABP4C155_9ACTN</name>
<feature type="compositionally biased region" description="Basic and acidic residues" evidence="1">
    <location>
        <begin position="99"/>
        <end position="110"/>
    </location>
</feature>
<dbReference type="EMBL" id="BAAAHH010000020">
    <property type="protein sequence ID" value="GAA0958155.1"/>
    <property type="molecule type" value="Genomic_DNA"/>
</dbReference>
<reference evidence="3" key="1">
    <citation type="journal article" date="2019" name="Int. J. Syst. Evol. Microbiol.">
        <title>The Global Catalogue of Microorganisms (GCM) 10K type strain sequencing project: providing services to taxonomists for standard genome sequencing and annotation.</title>
        <authorList>
            <consortium name="The Broad Institute Genomics Platform"/>
            <consortium name="The Broad Institute Genome Sequencing Center for Infectious Disease"/>
            <person name="Wu L."/>
            <person name="Ma J."/>
        </authorList>
    </citation>
    <scope>NUCLEOTIDE SEQUENCE [LARGE SCALE GENOMIC DNA]</scope>
    <source>
        <strain evidence="3">JCM 10696</strain>
    </source>
</reference>
<organism evidence="2 3">
    <name type="scientific">Actinocorallia libanotica</name>
    <dbReference type="NCBI Taxonomy" id="46162"/>
    <lineage>
        <taxon>Bacteria</taxon>
        <taxon>Bacillati</taxon>
        <taxon>Actinomycetota</taxon>
        <taxon>Actinomycetes</taxon>
        <taxon>Streptosporangiales</taxon>
        <taxon>Thermomonosporaceae</taxon>
        <taxon>Actinocorallia</taxon>
    </lineage>
</organism>
<protein>
    <submittedName>
        <fullName evidence="2">Uncharacterized protein</fullName>
    </submittedName>
</protein>
<evidence type="ECO:0000256" key="1">
    <source>
        <dbReference type="SAM" id="MobiDB-lite"/>
    </source>
</evidence>
<comment type="caution">
    <text evidence="2">The sequence shown here is derived from an EMBL/GenBank/DDBJ whole genome shotgun (WGS) entry which is preliminary data.</text>
</comment>
<feature type="compositionally biased region" description="Basic and acidic residues" evidence="1">
    <location>
        <begin position="381"/>
        <end position="393"/>
    </location>
</feature>
<sequence length="499" mass="52619">MLAQRLKDGAGLGVQGACHLLEDRLEGGQGGGDDVGRVERRRVGSGDPPRPDRLDRGGHLGGGHRGVGAEVDAQLVGGGPGDHDPAPARGQRQDAVVAEQDRAAGGDRAPHLGGLRPVRAPAGRGGHAGTGDQSGPRLDLQHPGHRPVDHPLVQTAARDLLHQVGEVPCLGQLGVQPGRERLRRRLARLGGDAVAGPQHVDRLVVADDQAGEAELAAQQPGQQPVVGRRGHPVDVIVGVHDDRQSGLGDRAAERLGVLVDERAPPQLGGGHVQAALGGAEAQEVLAGGQQPRPLLDPADERDGAPRDQFRVLTVGLVHPPPAGVAAEVHDGGEDELDPQVAHVRGGDRRRAPDQVRVPGRGLRPRRGELLPGRVQEPADPLEVHQPADPERRDLPHRLLDPGERVAQAVGVLAEEPRQRQVPDAVRAQLGEPPCVQPRPGPRVEGQQARQAEAAELGDLLVEREPGDQPVDVGHEIPQRMLLMRNRTAPPATVKTPAAR</sequence>
<feature type="region of interest" description="Disordered" evidence="1">
    <location>
        <begin position="342"/>
        <end position="393"/>
    </location>
</feature>
<dbReference type="Proteomes" id="UP001500665">
    <property type="component" value="Unassembled WGS sequence"/>
</dbReference>
<evidence type="ECO:0000313" key="2">
    <source>
        <dbReference type="EMBL" id="GAA0958155.1"/>
    </source>
</evidence>
<keyword evidence="3" id="KW-1185">Reference proteome</keyword>